<dbReference type="Pfam" id="PF13401">
    <property type="entry name" value="AAA_22"/>
    <property type="match status" value="1"/>
</dbReference>
<organism evidence="3 4">
    <name type="scientific">Kitasatospora cheerisanensis KCTC 2395</name>
    <dbReference type="NCBI Taxonomy" id="1348663"/>
    <lineage>
        <taxon>Bacteria</taxon>
        <taxon>Bacillati</taxon>
        <taxon>Actinomycetota</taxon>
        <taxon>Actinomycetes</taxon>
        <taxon>Kitasatosporales</taxon>
        <taxon>Streptomycetaceae</taxon>
        <taxon>Kitasatospora</taxon>
    </lineage>
</organism>
<evidence type="ECO:0000313" key="4">
    <source>
        <dbReference type="Proteomes" id="UP000027178"/>
    </source>
</evidence>
<reference evidence="3 4" key="1">
    <citation type="submission" date="2014-05" db="EMBL/GenBank/DDBJ databases">
        <title>Draft Genome Sequence of Kitasatospora cheerisanensis KCTC 2395.</title>
        <authorList>
            <person name="Nam D.H."/>
        </authorList>
    </citation>
    <scope>NUCLEOTIDE SEQUENCE [LARGE SCALE GENOMIC DNA]</scope>
    <source>
        <strain evidence="3 4">KCTC 2395</strain>
    </source>
</reference>
<dbReference type="PATRIC" id="fig|1348663.4.peg.5795"/>
<dbReference type="InterPro" id="IPR036388">
    <property type="entry name" value="WH-like_DNA-bd_sf"/>
</dbReference>
<dbReference type="SUPFAM" id="SSF52540">
    <property type="entry name" value="P-loop containing nucleoside triphosphate hydrolases"/>
    <property type="match status" value="1"/>
</dbReference>
<dbReference type="InterPro" id="IPR049945">
    <property type="entry name" value="AAA_22"/>
</dbReference>
<dbReference type="PRINTS" id="PR00364">
    <property type="entry name" value="DISEASERSIST"/>
</dbReference>
<dbReference type="AlphaFoldDB" id="A0A066YWI8"/>
<dbReference type="HOGENOM" id="CLU_046813_1_0_11"/>
<gene>
    <name evidence="3" type="ORF">KCH_59890</name>
</gene>
<dbReference type="eggNOG" id="COG3903">
    <property type="taxonomic scope" value="Bacteria"/>
</dbReference>
<dbReference type="Gene3D" id="1.10.10.10">
    <property type="entry name" value="Winged helix-like DNA-binding domain superfamily/Winged helix DNA-binding domain"/>
    <property type="match status" value="1"/>
</dbReference>
<dbReference type="Proteomes" id="UP000027178">
    <property type="component" value="Unassembled WGS sequence"/>
</dbReference>
<proteinExistence type="predicted"/>
<dbReference type="SMART" id="SM00382">
    <property type="entry name" value="AAA"/>
    <property type="match status" value="1"/>
</dbReference>
<accession>A0A066YWI8</accession>
<dbReference type="PANTHER" id="PTHR47691:SF3">
    <property type="entry name" value="HTH-TYPE TRANSCRIPTIONAL REGULATOR RV0890C-RELATED"/>
    <property type="match status" value="1"/>
</dbReference>
<dbReference type="EMBL" id="JNBY01000115">
    <property type="protein sequence ID" value="KDN82280.1"/>
    <property type="molecule type" value="Genomic_DNA"/>
</dbReference>
<comment type="caution">
    <text evidence="3">The sequence shown here is derived from an EMBL/GenBank/DDBJ whole genome shotgun (WGS) entry which is preliminary data.</text>
</comment>
<dbReference type="InterPro" id="IPR003593">
    <property type="entry name" value="AAA+_ATPase"/>
</dbReference>
<name>A0A066YWI8_9ACTN</name>
<feature type="domain" description="AAA+ ATPase" evidence="2">
    <location>
        <begin position="27"/>
        <end position="180"/>
    </location>
</feature>
<protein>
    <submittedName>
        <fullName evidence="3">Tetratricopeptide TPR-2 repeat-containing protein</fullName>
    </submittedName>
</protein>
<evidence type="ECO:0000256" key="1">
    <source>
        <dbReference type="SAM" id="MobiDB-lite"/>
    </source>
</evidence>
<dbReference type="RefSeq" id="WP_051653533.1">
    <property type="nucleotide sequence ID" value="NZ_KK853997.1"/>
</dbReference>
<evidence type="ECO:0000259" key="2">
    <source>
        <dbReference type="SMART" id="SM00382"/>
    </source>
</evidence>
<sequence length="376" mass="40327">MRDFVGRRPELALLRGLAHPPAGPAAAPPVAVVFGTPGSGKTTLAVRLAEQLAGEPADPPFLLDLQGLDARPLTPQEAAGRLLAGWGAGELDLVRLNPQERLARYREAAAGRRGVLVLDNAADEAQVRPLLPVAGRLLVVVTSRHTLAGLEGVHRVELTALAPEESAALLRAVVGAARVDAEPAAVEQITELCGHLPLALRVAANWAATRTSWSLGRLASRLADEDRRLDSLSAGDLRVNSAFSLSYSRLAPETARMFRLLSLIPGPDFSAPLAALLARLPLLDAEDLLEELLEAGLLTTRREDRYRLHDLLRLYARSRLREEDGEPAGPPTGPGCAADCWPRPCWRAAATRPTTRRRRPATRCSGRAAGSRRCTG</sequence>
<dbReference type="PANTHER" id="PTHR47691">
    <property type="entry name" value="REGULATOR-RELATED"/>
    <property type="match status" value="1"/>
</dbReference>
<evidence type="ECO:0000313" key="3">
    <source>
        <dbReference type="EMBL" id="KDN82280.1"/>
    </source>
</evidence>
<dbReference type="GO" id="GO:0016887">
    <property type="term" value="F:ATP hydrolysis activity"/>
    <property type="evidence" value="ECO:0007669"/>
    <property type="project" value="InterPro"/>
</dbReference>
<dbReference type="Gene3D" id="3.40.50.300">
    <property type="entry name" value="P-loop containing nucleotide triphosphate hydrolases"/>
    <property type="match status" value="1"/>
</dbReference>
<feature type="region of interest" description="Disordered" evidence="1">
    <location>
        <begin position="351"/>
        <end position="376"/>
    </location>
</feature>
<keyword evidence="4" id="KW-1185">Reference proteome</keyword>
<dbReference type="InterPro" id="IPR027417">
    <property type="entry name" value="P-loop_NTPase"/>
</dbReference>